<reference evidence="2 3" key="1">
    <citation type="journal article" date="2015" name="Genome Announc.">
        <title>Draft Genome Sequence of Brevibacillus brevis DZQ7, a Plant Growth-Promoting Rhizobacterium with Broad-Spectrum Antimicrobial Activity.</title>
        <authorList>
            <person name="Hou Q."/>
            <person name="Wang C."/>
            <person name="Hou X."/>
            <person name="Xia Z."/>
            <person name="Ye J."/>
            <person name="Liu K."/>
            <person name="Liu H."/>
            <person name="Wang J."/>
            <person name="Guo H."/>
            <person name="Yu X."/>
            <person name="Yang Y."/>
            <person name="Du B."/>
            <person name="Ding Y."/>
        </authorList>
    </citation>
    <scope>NUCLEOTIDE SEQUENCE [LARGE SCALE GENOMIC DNA]</scope>
    <source>
        <strain evidence="2 3">DZQ7</strain>
    </source>
</reference>
<protein>
    <submittedName>
        <fullName evidence="2">Uncharacterized protein</fullName>
    </submittedName>
</protein>
<proteinExistence type="predicted"/>
<accession>A0A2Z4MNE4</accession>
<dbReference type="RefSeq" id="WP_048034556.1">
    <property type="nucleotide sequence ID" value="NZ_CP030117.1"/>
</dbReference>
<name>A0A2Z4MNE4_BREBE</name>
<dbReference type="AlphaFoldDB" id="A0A2Z4MNE4"/>
<organism evidence="2 3">
    <name type="scientific">Brevibacillus brevis</name>
    <name type="common">Bacillus brevis</name>
    <dbReference type="NCBI Taxonomy" id="1393"/>
    <lineage>
        <taxon>Bacteria</taxon>
        <taxon>Bacillati</taxon>
        <taxon>Bacillota</taxon>
        <taxon>Bacilli</taxon>
        <taxon>Bacillales</taxon>
        <taxon>Paenibacillaceae</taxon>
        <taxon>Brevibacillus</taxon>
    </lineage>
</organism>
<evidence type="ECO:0000313" key="2">
    <source>
        <dbReference type="EMBL" id="AWX58056.1"/>
    </source>
</evidence>
<evidence type="ECO:0000256" key="1">
    <source>
        <dbReference type="SAM" id="SignalP"/>
    </source>
</evidence>
<dbReference type="Proteomes" id="UP000036061">
    <property type="component" value="Chromosome"/>
</dbReference>
<sequence>MNKKSRLFSVAMATIIGASLVTSGGLQANAKTDQNISNIQGGYYYIDGIEYKVPNSEIYNFVNENRITNLPYVTSNTSTTSYRGDARKVRPTAGCDQGEWVFTAKRTASGFKLGDSGTRVINKTSRDLTETSKLSSSTTISGKVTGSGKWNWGVIEATAGFEIGGSITWTTEESTTITVGPGEWGWIDYGAYTETWEGDHYYVTPTCKIQDKKRIKVIGPKHKAKLARTEKF</sequence>
<keyword evidence="1" id="KW-0732">Signal</keyword>
<gene>
    <name evidence="2" type="ORF">AB432_024790</name>
</gene>
<feature type="signal peptide" evidence="1">
    <location>
        <begin position="1"/>
        <end position="28"/>
    </location>
</feature>
<evidence type="ECO:0000313" key="3">
    <source>
        <dbReference type="Proteomes" id="UP000036061"/>
    </source>
</evidence>
<feature type="chain" id="PRO_5039640545" evidence="1">
    <location>
        <begin position="29"/>
        <end position="232"/>
    </location>
</feature>
<dbReference type="EMBL" id="CP030117">
    <property type="protein sequence ID" value="AWX58056.1"/>
    <property type="molecule type" value="Genomic_DNA"/>
</dbReference>